<gene>
    <name evidence="1" type="ORF">IX53_01650</name>
</gene>
<sequence>MRRIGFITFLLILFAFFLSSCSLMQSSKSNIPRVQPLQQTENEKNISSNSVVSLSTIIRMADELDSIQCQEDFVSYMNSRYSNIIDIKLDNCAELLIAVNEPNRKEALLHEYYSKDTMSKELLAAIINSAWQLKEQNESDKAFKLSISLFNRAMNSQYQDLKVLYLNNLGIFLREVGDFDGYKYTIKYASSLQCSNKRYLGYISWNMAYIYLKEGKVSLALHYIYKCISSDLNQLDDVLTSTDFDELRKQPTFWKIIDKYRDEFMSKYKQGFRDIPWGMSLNECKKLAKGKSSIQKTIAKYGITALIQTENILLTEASIAYLFSNDRLFAVIMAFNNVTFGDYYNAYELFEKLSNSLKMKYGEPLELDEWSSSLFEEMYKDEDSFVKTTLITLGQYRPLKAWMIGSQEDVLHFIKERLTNKKEDIINFLLKTNFEFDMTYLFLEASPNKSELLLGVNISVVFLDLDQLSEMSEVVKGLTDIF</sequence>
<dbReference type="KEGG" id="kpf:IX53_01650"/>
<evidence type="ECO:0000313" key="1">
    <source>
        <dbReference type="EMBL" id="AKI96738.1"/>
    </source>
</evidence>
<dbReference type="RefSeq" id="WP_047753873.1">
    <property type="nucleotide sequence ID" value="NZ_CAJUHA010000004.1"/>
</dbReference>
<dbReference type="PATRIC" id="fig|1330330.3.peg.333"/>
<protein>
    <submittedName>
        <fullName evidence="1">Uncharacterized protein</fullName>
    </submittedName>
</protein>
<dbReference type="STRING" id="1330330.IX53_01650"/>
<dbReference type="Proteomes" id="UP000035159">
    <property type="component" value="Chromosome"/>
</dbReference>
<dbReference type="NCBIfam" id="NF047558">
    <property type="entry name" value="TPR_END_plus"/>
    <property type="match status" value="1"/>
</dbReference>
<dbReference type="PROSITE" id="PS51257">
    <property type="entry name" value="PROKAR_LIPOPROTEIN"/>
    <property type="match status" value="1"/>
</dbReference>
<proteinExistence type="predicted"/>
<evidence type="ECO:0000313" key="2">
    <source>
        <dbReference type="Proteomes" id="UP000035159"/>
    </source>
</evidence>
<organism evidence="1 2">
    <name type="scientific">Kosmotoga pacifica</name>
    <dbReference type="NCBI Taxonomy" id="1330330"/>
    <lineage>
        <taxon>Bacteria</taxon>
        <taxon>Thermotogati</taxon>
        <taxon>Thermotogota</taxon>
        <taxon>Thermotogae</taxon>
        <taxon>Kosmotogales</taxon>
        <taxon>Kosmotogaceae</taxon>
        <taxon>Kosmotoga</taxon>
    </lineage>
</organism>
<reference evidence="1 2" key="1">
    <citation type="submission" date="2015-04" db="EMBL/GenBank/DDBJ databases">
        <title>Complete Genome Sequence of Kosmotoga pacifica SLHLJ1.</title>
        <authorList>
            <person name="Jiang L.J."/>
            <person name="Shao Z.Z."/>
            <person name="Jebbar M."/>
        </authorList>
    </citation>
    <scope>NUCLEOTIDE SEQUENCE [LARGE SCALE GENOMIC DNA]</scope>
    <source>
        <strain evidence="1 2">SLHLJ1</strain>
    </source>
</reference>
<keyword evidence="2" id="KW-1185">Reference proteome</keyword>
<dbReference type="EMBL" id="CP011232">
    <property type="protein sequence ID" value="AKI96738.1"/>
    <property type="molecule type" value="Genomic_DNA"/>
</dbReference>
<accession>A0A0G2ZD47</accession>
<name>A0A0G2ZD47_9BACT</name>
<dbReference type="AlphaFoldDB" id="A0A0G2ZD47"/>